<evidence type="ECO:0000313" key="2">
    <source>
        <dbReference type="Proteomes" id="UP000563426"/>
    </source>
</evidence>
<reference evidence="1 2" key="1">
    <citation type="submission" date="2020-05" db="EMBL/GenBank/DDBJ databases">
        <authorList>
            <person name="Whitworth D."/>
        </authorList>
    </citation>
    <scope>NUCLEOTIDE SEQUENCE [LARGE SCALE GENOMIC DNA]</scope>
    <source>
        <strain evidence="1 2">AB043B</strain>
    </source>
</reference>
<evidence type="ECO:0000313" key="1">
    <source>
        <dbReference type="EMBL" id="NOK37490.1"/>
    </source>
</evidence>
<dbReference type="EMBL" id="JABFJV010000230">
    <property type="protein sequence ID" value="NOK37490.1"/>
    <property type="molecule type" value="Genomic_DNA"/>
</dbReference>
<proteinExistence type="predicted"/>
<protein>
    <submittedName>
        <fullName evidence="1">Uncharacterized protein</fullName>
    </submittedName>
</protein>
<dbReference type="RefSeq" id="WP_171437452.1">
    <property type="nucleotide sequence ID" value="NZ_JABFJV010000230.1"/>
</dbReference>
<accession>A0A7Y4NU07</accession>
<dbReference type="AlphaFoldDB" id="A0A7Y4NU07"/>
<name>A0A7Y4NU07_9BACT</name>
<comment type="caution">
    <text evidence="1">The sequence shown here is derived from an EMBL/GenBank/DDBJ whole genome shotgun (WGS) entry which is preliminary data.</text>
</comment>
<dbReference type="Proteomes" id="UP000563426">
    <property type="component" value="Unassembled WGS sequence"/>
</dbReference>
<organism evidence="1 2">
    <name type="scientific">Corallococcus exercitus</name>
    <dbReference type="NCBI Taxonomy" id="2316736"/>
    <lineage>
        <taxon>Bacteria</taxon>
        <taxon>Pseudomonadati</taxon>
        <taxon>Myxococcota</taxon>
        <taxon>Myxococcia</taxon>
        <taxon>Myxococcales</taxon>
        <taxon>Cystobacterineae</taxon>
        <taxon>Myxococcaceae</taxon>
        <taxon>Corallococcus</taxon>
    </lineage>
</organism>
<keyword evidence="2" id="KW-1185">Reference proteome</keyword>
<sequence>MDTDTPDTRLQGLALAWLATRSEKKAGTRNELAKTLHAFVEHRWSRGEWTGRFDALLTGLLDGKLVEARGRAGLALTPQGRQRALKFLRVDSPKGLTWKRVKQQHLLAKGLGLPSSKAVFGRLSDARGMRALLLKRAHQVEGPELPTLGQVDDRLMWRELGVETDEKLTIPALKAHLLSKILGQEVTNARRGLDQLAARAVGASRVDAEVIRMSALRQWVLPEGESAPKARSSKAARLEAPPEALPAADTASFATRILAVARKLPTGRFGDNKVFISHVWRAVQPEWSSREAFDTALLDANRKRHLSLSRADLVQHMNATDVAESEVQSYGATYHFVVI</sequence>
<gene>
    <name evidence="1" type="ORF">HMI49_30270</name>
</gene>